<dbReference type="OrthoDB" id="191686at2759"/>
<dbReference type="InterPro" id="IPR018247">
    <property type="entry name" value="EF_Hand_1_Ca_BS"/>
</dbReference>
<dbReference type="InterPro" id="IPR002048">
    <property type="entry name" value="EF_hand_dom"/>
</dbReference>
<feature type="domain" description="EF-hand" evidence="5">
    <location>
        <begin position="200"/>
        <end position="235"/>
    </location>
</feature>
<sequence>MQIHCSYSSNFIIRIEFSFYTIPYASITYQKRLFQSIICERKTVNNIRISSKIMGNSEARVKRGKTLSDSDVTELSNLSGFTPQQVREWHSGFLKDCPSGRLNKKKFIEVYKQFYPTGKAEKFCEYVFRTFDTDGSGNIDFGEFLIAISITAQQDPRKKLEWAFSMYDIDRNGYIEKKEMKKIMDAIYDLLGEEKKGSNSPEIKVDQIFSKMDVNSDQKLSKDEFVTGCLQDDYLRKLLAPSAS</sequence>
<evidence type="ECO:0000256" key="2">
    <source>
        <dbReference type="ARBA" id="ARBA00022723"/>
    </source>
</evidence>
<evidence type="ECO:0000256" key="1">
    <source>
        <dbReference type="ARBA" id="ARBA00006049"/>
    </source>
</evidence>
<dbReference type="InterPro" id="IPR011992">
    <property type="entry name" value="EF-hand-dom_pair"/>
</dbReference>
<feature type="domain" description="EF-hand" evidence="5">
    <location>
        <begin position="155"/>
        <end position="190"/>
    </location>
</feature>
<evidence type="ECO:0000259" key="5">
    <source>
        <dbReference type="PROSITE" id="PS50222"/>
    </source>
</evidence>
<feature type="domain" description="EF-hand" evidence="5">
    <location>
        <begin position="119"/>
        <end position="154"/>
    </location>
</feature>
<proteinExistence type="inferred from homology"/>
<evidence type="ECO:0000256" key="3">
    <source>
        <dbReference type="ARBA" id="ARBA00022737"/>
    </source>
</evidence>
<dbReference type="CDD" id="cd00051">
    <property type="entry name" value="EFh"/>
    <property type="match status" value="2"/>
</dbReference>
<dbReference type="Gene3D" id="1.10.238.10">
    <property type="entry name" value="EF-hand"/>
    <property type="match status" value="1"/>
</dbReference>
<evidence type="ECO:0000313" key="6">
    <source>
        <dbReference type="EMBL" id="CAF1247725.1"/>
    </source>
</evidence>
<dbReference type="PRINTS" id="PR00450">
    <property type="entry name" value="RECOVERIN"/>
</dbReference>
<organism evidence="6 7">
    <name type="scientific">Adineta ricciae</name>
    <name type="common">Rotifer</name>
    <dbReference type="NCBI Taxonomy" id="249248"/>
    <lineage>
        <taxon>Eukaryota</taxon>
        <taxon>Metazoa</taxon>
        <taxon>Spiralia</taxon>
        <taxon>Gnathifera</taxon>
        <taxon>Rotifera</taxon>
        <taxon>Eurotatoria</taxon>
        <taxon>Bdelloidea</taxon>
        <taxon>Adinetida</taxon>
        <taxon>Adinetidae</taxon>
        <taxon>Adineta</taxon>
    </lineage>
</organism>
<dbReference type="InterPro" id="IPR028846">
    <property type="entry name" value="Recoverin"/>
</dbReference>
<protein>
    <recommendedName>
        <fullName evidence="5">EF-hand domain-containing protein</fullName>
    </recommendedName>
</protein>
<reference evidence="6" key="1">
    <citation type="submission" date="2021-02" db="EMBL/GenBank/DDBJ databases">
        <authorList>
            <person name="Nowell W R."/>
        </authorList>
    </citation>
    <scope>NUCLEOTIDE SEQUENCE</scope>
</reference>
<keyword evidence="3" id="KW-0677">Repeat</keyword>
<dbReference type="GO" id="GO:0005509">
    <property type="term" value="F:calcium ion binding"/>
    <property type="evidence" value="ECO:0007669"/>
    <property type="project" value="InterPro"/>
</dbReference>
<comment type="caution">
    <text evidence="6">The sequence shown here is derived from an EMBL/GenBank/DDBJ whole genome shotgun (WGS) entry which is preliminary data.</text>
</comment>
<gene>
    <name evidence="6" type="ORF">EDS130_LOCUS27801</name>
</gene>
<dbReference type="PANTHER" id="PTHR23055">
    <property type="entry name" value="CALCIUM BINDING PROTEINS"/>
    <property type="match status" value="1"/>
</dbReference>
<comment type="similarity">
    <text evidence="1">Belongs to the recoverin family.</text>
</comment>
<dbReference type="PROSITE" id="PS00018">
    <property type="entry name" value="EF_HAND_1"/>
    <property type="match status" value="3"/>
</dbReference>
<name>A0A814ZTP3_ADIRI</name>
<dbReference type="SMART" id="SM00054">
    <property type="entry name" value="EFh"/>
    <property type="match status" value="3"/>
</dbReference>
<dbReference type="AlphaFoldDB" id="A0A814ZTP3"/>
<dbReference type="PROSITE" id="PS50222">
    <property type="entry name" value="EF_HAND_2"/>
    <property type="match status" value="3"/>
</dbReference>
<dbReference type="Pfam" id="PF13202">
    <property type="entry name" value="EF-hand_5"/>
    <property type="match status" value="1"/>
</dbReference>
<evidence type="ECO:0000256" key="4">
    <source>
        <dbReference type="ARBA" id="ARBA00022837"/>
    </source>
</evidence>
<dbReference type="Proteomes" id="UP000663852">
    <property type="component" value="Unassembled WGS sequence"/>
</dbReference>
<keyword evidence="4" id="KW-0106">Calcium</keyword>
<evidence type="ECO:0000313" key="7">
    <source>
        <dbReference type="Proteomes" id="UP000663852"/>
    </source>
</evidence>
<dbReference type="FunFam" id="1.10.238.10:FF:000009">
    <property type="entry name" value="Visinin-like protein 1"/>
    <property type="match status" value="1"/>
</dbReference>
<dbReference type="Pfam" id="PF13499">
    <property type="entry name" value="EF-hand_7"/>
    <property type="match status" value="1"/>
</dbReference>
<keyword evidence="2" id="KW-0479">Metal-binding</keyword>
<dbReference type="PANTHER" id="PTHR23055:SF69">
    <property type="entry name" value="NEURONAL CALCIUM SENSOR 2"/>
    <property type="match status" value="1"/>
</dbReference>
<dbReference type="SUPFAM" id="SSF47473">
    <property type="entry name" value="EF-hand"/>
    <property type="match status" value="1"/>
</dbReference>
<dbReference type="EMBL" id="CAJNOJ010000177">
    <property type="protein sequence ID" value="CAF1247725.1"/>
    <property type="molecule type" value="Genomic_DNA"/>
</dbReference>
<accession>A0A814ZTP3</accession>